<evidence type="ECO:0000256" key="1">
    <source>
        <dbReference type="SAM" id="MobiDB-lite"/>
    </source>
</evidence>
<reference evidence="2" key="1">
    <citation type="journal article" date="2014" name="Int. J. Syst. Evol. Microbiol.">
        <title>Complete genome sequence of Corynebacterium casei LMG S-19264T (=DSM 44701T), isolated from a smear-ripened cheese.</title>
        <authorList>
            <consortium name="US DOE Joint Genome Institute (JGI-PGF)"/>
            <person name="Walter F."/>
            <person name="Albersmeier A."/>
            <person name="Kalinowski J."/>
            <person name="Ruckert C."/>
        </authorList>
    </citation>
    <scope>NUCLEOTIDE SEQUENCE</scope>
    <source>
        <strain evidence="2">CGMCC 1.15762</strain>
    </source>
</reference>
<name>A0A8J3EF75_9RHOB</name>
<proteinExistence type="predicted"/>
<gene>
    <name evidence="2" type="ORF">GCM10011415_05230</name>
</gene>
<evidence type="ECO:0000313" key="2">
    <source>
        <dbReference type="EMBL" id="GGG61975.1"/>
    </source>
</evidence>
<organism evidence="2 3">
    <name type="scientific">Salipiger pallidus</name>
    <dbReference type="NCBI Taxonomy" id="1775170"/>
    <lineage>
        <taxon>Bacteria</taxon>
        <taxon>Pseudomonadati</taxon>
        <taxon>Pseudomonadota</taxon>
        <taxon>Alphaproteobacteria</taxon>
        <taxon>Rhodobacterales</taxon>
        <taxon>Roseobacteraceae</taxon>
        <taxon>Salipiger</taxon>
    </lineage>
</organism>
<comment type="caution">
    <text evidence="2">The sequence shown here is derived from an EMBL/GenBank/DDBJ whole genome shotgun (WGS) entry which is preliminary data.</text>
</comment>
<evidence type="ECO:0000313" key="3">
    <source>
        <dbReference type="Proteomes" id="UP000617145"/>
    </source>
</evidence>
<reference evidence="2" key="2">
    <citation type="submission" date="2020-09" db="EMBL/GenBank/DDBJ databases">
        <authorList>
            <person name="Sun Q."/>
            <person name="Zhou Y."/>
        </authorList>
    </citation>
    <scope>NUCLEOTIDE SEQUENCE</scope>
    <source>
        <strain evidence="2">CGMCC 1.15762</strain>
    </source>
</reference>
<sequence>MPLRVDAQTHGTEREIGQIPPIRRRPASVFDKLRLGVPEQALPKKTATAGTLYEQAS</sequence>
<dbReference type="Proteomes" id="UP000617145">
    <property type="component" value="Unassembled WGS sequence"/>
</dbReference>
<accession>A0A8J3EF75</accession>
<feature type="region of interest" description="Disordered" evidence="1">
    <location>
        <begin position="1"/>
        <end position="23"/>
    </location>
</feature>
<dbReference type="AlphaFoldDB" id="A0A8J3EF75"/>
<keyword evidence="3" id="KW-1185">Reference proteome</keyword>
<protein>
    <submittedName>
        <fullName evidence="2">Uncharacterized protein</fullName>
    </submittedName>
</protein>
<dbReference type="EMBL" id="BMJV01000001">
    <property type="protein sequence ID" value="GGG61975.1"/>
    <property type="molecule type" value="Genomic_DNA"/>
</dbReference>